<dbReference type="OrthoDB" id="3979391at2"/>
<sequence>MRIRYYHIWTSILILISVSCSVRYQTLNELYNKERDLIYEQIETITGFNQSFLVWIEQPVDHHNPESGTFKQRVWINHISNESPVVIVTEGYMAPQNYASELSQLLGANQIVVEHRFFGASRPDSIDWQYLTIDQAARDHQNIIQIFRRLYKGKWVSTGISKGGQAAIIHRAMFPRSVDATVTYVAPFNLERDERRLIDFFDQVGTHEERERILAFQKEVLKRRNQMIPMFEEMAEEKGWTFSMGIEKAFELSVLEYPFSLWQWCVPLDLVPSPSVSSRALFDHLYRGIDFSYFTEQESEQVGPFFIQAYSELGYYGYLTTPLQPYLKTIDTDTISSDGLIPDVGFQPVYHPQPINNIKNRLHRSDPRMLLITGGNDPWSATTPDISRLKNSIHIEMENGCHLTRIESLPDSLRKEVIETFRKWNLLN</sequence>
<dbReference type="EMBL" id="FUYV01000012">
    <property type="protein sequence ID" value="SKC16796.1"/>
    <property type="molecule type" value="Genomic_DNA"/>
</dbReference>
<evidence type="ECO:0000256" key="2">
    <source>
        <dbReference type="ARBA" id="ARBA00022729"/>
    </source>
</evidence>
<dbReference type="InterPro" id="IPR008761">
    <property type="entry name" value="Peptidase_S37"/>
</dbReference>
<dbReference type="PANTHER" id="PTHR11010:SF38">
    <property type="entry name" value="LYSOSOMAL PRO-X CARBOXYPEPTIDASE"/>
    <property type="match status" value="1"/>
</dbReference>
<dbReference type="Gene3D" id="3.40.50.1820">
    <property type="entry name" value="alpha/beta hydrolase"/>
    <property type="match status" value="1"/>
</dbReference>
<dbReference type="InterPro" id="IPR029058">
    <property type="entry name" value="AB_hydrolase_fold"/>
</dbReference>
<dbReference type="PANTHER" id="PTHR11010">
    <property type="entry name" value="PROTEASE S28 PRO-X CARBOXYPEPTIDASE-RELATED"/>
    <property type="match status" value="1"/>
</dbReference>
<dbReference type="GO" id="GO:0006508">
    <property type="term" value="P:proteolysis"/>
    <property type="evidence" value="ECO:0007669"/>
    <property type="project" value="UniProtKB-KW"/>
</dbReference>
<organism evidence="4 5">
    <name type="scientific">Alkalitalea saponilacus</name>
    <dbReference type="NCBI Taxonomy" id="889453"/>
    <lineage>
        <taxon>Bacteria</taxon>
        <taxon>Pseudomonadati</taxon>
        <taxon>Bacteroidota</taxon>
        <taxon>Bacteroidia</taxon>
        <taxon>Marinilabiliales</taxon>
        <taxon>Marinilabiliaceae</taxon>
        <taxon>Alkalitalea</taxon>
    </lineage>
</organism>
<keyword evidence="1" id="KW-0645">Protease</keyword>
<dbReference type="GO" id="GO:0008239">
    <property type="term" value="F:dipeptidyl-peptidase activity"/>
    <property type="evidence" value="ECO:0007669"/>
    <property type="project" value="TreeGrafter"/>
</dbReference>
<name>A0A1T5H7Z5_9BACT</name>
<dbReference type="SUPFAM" id="SSF53474">
    <property type="entry name" value="alpha/beta-Hydrolases"/>
    <property type="match status" value="1"/>
</dbReference>
<evidence type="ECO:0000256" key="1">
    <source>
        <dbReference type="ARBA" id="ARBA00022670"/>
    </source>
</evidence>
<dbReference type="ESTHER" id="9bact-a0a1t5h7z5">
    <property type="family name" value="Peptidase_S37"/>
</dbReference>
<dbReference type="Proteomes" id="UP000191055">
    <property type="component" value="Unassembled WGS sequence"/>
</dbReference>
<keyword evidence="5" id="KW-1185">Reference proteome</keyword>
<dbReference type="STRING" id="889453.SAMN03080601_02125"/>
<dbReference type="PROSITE" id="PS51257">
    <property type="entry name" value="PROKAR_LIPOPROTEIN"/>
    <property type="match status" value="1"/>
</dbReference>
<dbReference type="RefSeq" id="WP_079557854.1">
    <property type="nucleotide sequence ID" value="NZ_CP021904.1"/>
</dbReference>
<proteinExistence type="predicted"/>
<dbReference type="AlphaFoldDB" id="A0A1T5H7Z5"/>
<gene>
    <name evidence="4" type="ORF">SAMN03080601_02125</name>
</gene>
<accession>A0A1T5H7Z5</accession>
<evidence type="ECO:0000313" key="4">
    <source>
        <dbReference type="EMBL" id="SKC16796.1"/>
    </source>
</evidence>
<dbReference type="Pfam" id="PF05576">
    <property type="entry name" value="Peptidase_S37"/>
    <property type="match status" value="1"/>
</dbReference>
<protein>
    <submittedName>
        <fullName evidence="4">PS-10 peptidase S37</fullName>
    </submittedName>
</protein>
<dbReference type="KEGG" id="asx:CDL62_17675"/>
<keyword evidence="3" id="KW-0378">Hydrolase</keyword>
<evidence type="ECO:0000313" key="5">
    <source>
        <dbReference type="Proteomes" id="UP000191055"/>
    </source>
</evidence>
<reference evidence="4 5" key="1">
    <citation type="submission" date="2017-02" db="EMBL/GenBank/DDBJ databases">
        <authorList>
            <person name="Peterson S.W."/>
        </authorList>
    </citation>
    <scope>NUCLEOTIDE SEQUENCE [LARGE SCALE GENOMIC DNA]</scope>
    <source>
        <strain evidence="4 5">DSM 24412</strain>
    </source>
</reference>
<evidence type="ECO:0000256" key="3">
    <source>
        <dbReference type="ARBA" id="ARBA00022801"/>
    </source>
</evidence>
<keyword evidence="2" id="KW-0732">Signal</keyword>